<comment type="caution">
    <text evidence="7">The sequence shown here is derived from an EMBL/GenBank/DDBJ whole genome shotgun (WGS) entry which is preliminary data.</text>
</comment>
<dbReference type="OrthoDB" id="2151789at2759"/>
<comment type="similarity">
    <text evidence="1">Belongs to the oxygen-dependent FAD-linked oxidoreductase family.</text>
</comment>
<dbReference type="InterPro" id="IPR036318">
    <property type="entry name" value="FAD-bd_PCMH-like_sf"/>
</dbReference>
<keyword evidence="3" id="KW-0274">FAD</keyword>
<dbReference type="Gene3D" id="3.40.462.20">
    <property type="match status" value="1"/>
</dbReference>
<evidence type="ECO:0000256" key="1">
    <source>
        <dbReference type="ARBA" id="ARBA00005466"/>
    </source>
</evidence>
<dbReference type="Proteomes" id="UP001152049">
    <property type="component" value="Unassembled WGS sequence"/>
</dbReference>
<dbReference type="Gene3D" id="3.30.465.10">
    <property type="match status" value="2"/>
</dbReference>
<feature type="signal peptide" evidence="5">
    <location>
        <begin position="1"/>
        <end position="18"/>
    </location>
</feature>
<dbReference type="SUPFAM" id="SSF56176">
    <property type="entry name" value="FAD-binding/transporter-associated domain-like"/>
    <property type="match status" value="1"/>
</dbReference>
<dbReference type="InterPro" id="IPR050416">
    <property type="entry name" value="FAD-linked_Oxidoreductase"/>
</dbReference>
<keyword evidence="2" id="KW-0285">Flavoprotein</keyword>
<reference evidence="7" key="1">
    <citation type="submission" date="2022-09" db="EMBL/GenBank/DDBJ databases">
        <title>Fusarium specimens isolated from Avocado Roots.</title>
        <authorList>
            <person name="Stajich J."/>
            <person name="Roper C."/>
            <person name="Heimlech-Rivalta G."/>
        </authorList>
    </citation>
    <scope>NUCLEOTIDE SEQUENCE</scope>
    <source>
        <strain evidence="7">CF00136</strain>
    </source>
</reference>
<protein>
    <recommendedName>
        <fullName evidence="6">FAD linked oxidase N-terminal domain-containing protein</fullName>
    </recommendedName>
</protein>
<evidence type="ECO:0000256" key="2">
    <source>
        <dbReference type="ARBA" id="ARBA00022630"/>
    </source>
</evidence>
<accession>A0A9W8RNH5</accession>
<sequence>MFSSIIYSLLVLGTAVDASPATNPVLETSDFNVTKALLTHGVDVSKISALHDVSKRSEEFCAAACTSLKFLYGESAVETRDEKAYNAFRASYWSGNQADVSPQCIFKPSKQAHVSVVVLLSRLTQCPFAAKSGGHAAFAGASGSEGGITISFANLKAVKLSNDKKIASIEPGNIWGDVYAQLAKSDLTVVLANGNIVKATFENHSDLYWALRGGGNNFGLVVRFNMKTYPLPGGRLWGGTRIYTEDSFPALTNAITNLINNSPKDPKAGFWSVWAYVNGTKIAQSTLYHADPGAGGASIWRDFDSLKPVTDTTKSQQISDWAKEETGINPYGLREMYYSVTTKVDKGLLQFAQDYLYKTVPKVANVRGLIPALVVQGITVPQLRKMEQNGGNPLGLKADEGPFLLYVLACMWADKADDAVMFSWISNFIKTVNTEARKRGLGSDFIYMNYASQYQDVIASYGSTNKAQLKKTAKKYDPHGVYQQLQPGYFKLDGAPVPESGL</sequence>
<evidence type="ECO:0000256" key="4">
    <source>
        <dbReference type="ARBA" id="ARBA00023002"/>
    </source>
</evidence>
<evidence type="ECO:0000313" key="7">
    <source>
        <dbReference type="EMBL" id="KAJ4250221.1"/>
    </source>
</evidence>
<keyword evidence="5" id="KW-0732">Signal</keyword>
<dbReference type="PANTHER" id="PTHR42973:SF34">
    <property type="entry name" value="FAD BINDING DOMAIN PROTEIN (AFU_ORTHOLOGUE AFUA_3G02770)"/>
    <property type="match status" value="1"/>
</dbReference>
<dbReference type="GO" id="GO:0016491">
    <property type="term" value="F:oxidoreductase activity"/>
    <property type="evidence" value="ECO:0007669"/>
    <property type="project" value="UniProtKB-KW"/>
</dbReference>
<dbReference type="PANTHER" id="PTHR42973">
    <property type="entry name" value="BINDING OXIDOREDUCTASE, PUTATIVE (AFU_ORTHOLOGUE AFUA_1G17690)-RELATED"/>
    <property type="match status" value="1"/>
</dbReference>
<dbReference type="GO" id="GO:0050660">
    <property type="term" value="F:flavin adenine dinucleotide binding"/>
    <property type="evidence" value="ECO:0007669"/>
    <property type="project" value="InterPro"/>
</dbReference>
<feature type="domain" description="FAD linked oxidase N-terminal" evidence="6">
    <location>
        <begin position="102"/>
        <end position="199"/>
    </location>
</feature>
<dbReference type="EMBL" id="JAOQAZ010000031">
    <property type="protein sequence ID" value="KAJ4250221.1"/>
    <property type="molecule type" value="Genomic_DNA"/>
</dbReference>
<dbReference type="InterPro" id="IPR006094">
    <property type="entry name" value="Oxid_FAD_bind_N"/>
</dbReference>
<feature type="chain" id="PRO_5040757530" description="FAD linked oxidase N-terminal domain-containing protein" evidence="5">
    <location>
        <begin position="19"/>
        <end position="502"/>
    </location>
</feature>
<organism evidence="7 8">
    <name type="scientific">Fusarium torreyae</name>
    <dbReference type="NCBI Taxonomy" id="1237075"/>
    <lineage>
        <taxon>Eukaryota</taxon>
        <taxon>Fungi</taxon>
        <taxon>Dikarya</taxon>
        <taxon>Ascomycota</taxon>
        <taxon>Pezizomycotina</taxon>
        <taxon>Sordariomycetes</taxon>
        <taxon>Hypocreomycetidae</taxon>
        <taxon>Hypocreales</taxon>
        <taxon>Nectriaceae</taxon>
        <taxon>Fusarium</taxon>
    </lineage>
</organism>
<dbReference type="Pfam" id="PF01565">
    <property type="entry name" value="FAD_binding_4"/>
    <property type="match status" value="1"/>
</dbReference>
<evidence type="ECO:0000259" key="6">
    <source>
        <dbReference type="Pfam" id="PF01565"/>
    </source>
</evidence>
<gene>
    <name evidence="7" type="ORF">NW762_012036</name>
</gene>
<keyword evidence="8" id="KW-1185">Reference proteome</keyword>
<keyword evidence="4" id="KW-0560">Oxidoreductase</keyword>
<dbReference type="InterPro" id="IPR016169">
    <property type="entry name" value="FAD-bd_PCMH_sub2"/>
</dbReference>
<proteinExistence type="inferred from homology"/>
<evidence type="ECO:0000256" key="5">
    <source>
        <dbReference type="SAM" id="SignalP"/>
    </source>
</evidence>
<evidence type="ECO:0000313" key="8">
    <source>
        <dbReference type="Proteomes" id="UP001152049"/>
    </source>
</evidence>
<name>A0A9W8RNH5_9HYPO</name>
<evidence type="ECO:0000256" key="3">
    <source>
        <dbReference type="ARBA" id="ARBA00022827"/>
    </source>
</evidence>
<dbReference type="AlphaFoldDB" id="A0A9W8RNH5"/>